<organism evidence="2 3">
    <name type="scientific">Tremella mesenterica</name>
    <name type="common">Jelly fungus</name>
    <dbReference type="NCBI Taxonomy" id="5217"/>
    <lineage>
        <taxon>Eukaryota</taxon>
        <taxon>Fungi</taxon>
        <taxon>Dikarya</taxon>
        <taxon>Basidiomycota</taxon>
        <taxon>Agaricomycotina</taxon>
        <taxon>Tremellomycetes</taxon>
        <taxon>Tremellales</taxon>
        <taxon>Tremellaceae</taxon>
        <taxon>Tremella</taxon>
    </lineage>
</organism>
<feature type="compositionally biased region" description="Polar residues" evidence="1">
    <location>
        <begin position="248"/>
        <end position="257"/>
    </location>
</feature>
<gene>
    <name evidence="2" type="ORF">M231_04698</name>
</gene>
<comment type="caution">
    <text evidence="2">The sequence shown here is derived from an EMBL/GenBank/DDBJ whole genome shotgun (WGS) entry which is preliminary data.</text>
</comment>
<dbReference type="Proteomes" id="UP000289152">
    <property type="component" value="Unassembled WGS sequence"/>
</dbReference>
<dbReference type="EMBL" id="SDIL01000055">
    <property type="protein sequence ID" value="RXK38029.1"/>
    <property type="molecule type" value="Genomic_DNA"/>
</dbReference>
<name>A0A4Q1BJW0_TREME</name>
<protein>
    <submittedName>
        <fullName evidence="2">Uncharacterized protein</fullName>
    </submittedName>
</protein>
<evidence type="ECO:0000313" key="3">
    <source>
        <dbReference type="Proteomes" id="UP000289152"/>
    </source>
</evidence>
<evidence type="ECO:0000256" key="1">
    <source>
        <dbReference type="SAM" id="MobiDB-lite"/>
    </source>
</evidence>
<proteinExistence type="predicted"/>
<accession>A0A4Q1BJW0</accession>
<sequence length="257" mass="28143">MPISSLYEKKPILDNLMDQSHRSTLLMILRGLPPPSTAPEEIPWTTYSMSTYGEPSPFSHRGYGCYGQPAFTYLPDGWNRCVHPVCVPLGHCPIPIIVSQGPSNLPPSTLYIAGSSPDLQPQFSNFGMNPYFTGTAVSCGGDQTLPSVCIPSSHPYEPPILPPPYLTHGYKSGPSNTEHYQGSTYPIQGENLTLAFPSEQPVMVATPFSQLSLYPQEGPWSSYGKASAEQDKPKWPPSPHSSTSSVPWQQPFNPFQT</sequence>
<dbReference type="AlphaFoldDB" id="A0A4Q1BJW0"/>
<dbReference type="InParanoid" id="A0A4Q1BJW0"/>
<feature type="region of interest" description="Disordered" evidence="1">
    <location>
        <begin position="219"/>
        <end position="257"/>
    </location>
</feature>
<evidence type="ECO:0000313" key="2">
    <source>
        <dbReference type="EMBL" id="RXK38029.1"/>
    </source>
</evidence>
<reference evidence="2 3" key="1">
    <citation type="submission" date="2016-06" db="EMBL/GenBank/DDBJ databases">
        <title>Evolution of pathogenesis and genome organization in the Tremellales.</title>
        <authorList>
            <person name="Cuomo C."/>
            <person name="Litvintseva A."/>
            <person name="Heitman J."/>
            <person name="Chen Y."/>
            <person name="Sun S."/>
            <person name="Springer D."/>
            <person name="Dromer F."/>
            <person name="Young S."/>
            <person name="Zeng Q."/>
            <person name="Chapman S."/>
            <person name="Gujja S."/>
            <person name="Saif S."/>
            <person name="Birren B."/>
        </authorList>
    </citation>
    <scope>NUCLEOTIDE SEQUENCE [LARGE SCALE GENOMIC DNA]</scope>
    <source>
        <strain evidence="2 3">ATCC 28783</strain>
    </source>
</reference>
<keyword evidence="3" id="KW-1185">Reference proteome</keyword>